<dbReference type="PANTHER" id="PTHR13778:SF47">
    <property type="entry name" value="LIPOPOLYSACCHARIDE 1,3-GALACTOSYLTRANSFERASE"/>
    <property type="match status" value="1"/>
</dbReference>
<sequence>MKEKIDILVTIDENYLNPLQVMLTSIYLNNQDDIFKIWLIHQSIPQEKLDLLNKQAIRFNWEFEAVVVDESLFDKAKTVDRYPKEMYFRLLAGQILPKELKKVLYLDPDILIINPLRPLWEMDLKGNMLTASTHAGVTNIINGVNNIRLGTDHDYYNSGVMIMDLDMLRSVVKIEDINEVIENYNAVLILPDQDILNFLYGNYILGVPEEIWNYDARKYSSYLTRSLGKEDIHWVAENTAVLHFCGQPKPWDEKNDTRFTVLYENYRMLTKNYI</sequence>
<dbReference type="EMBL" id="MKIR01000023">
    <property type="protein sequence ID" value="OFI48858.1"/>
    <property type="molecule type" value="Genomic_DNA"/>
</dbReference>
<evidence type="ECO:0000256" key="1">
    <source>
        <dbReference type="ARBA" id="ARBA00022676"/>
    </source>
</evidence>
<organism evidence="4 5">
    <name type="scientific">Floricoccus tropicus</name>
    <dbReference type="NCBI Taxonomy" id="1859473"/>
    <lineage>
        <taxon>Bacteria</taxon>
        <taxon>Bacillati</taxon>
        <taxon>Bacillota</taxon>
        <taxon>Bacilli</taxon>
        <taxon>Lactobacillales</taxon>
        <taxon>Streptococcaceae</taxon>
        <taxon>Floricoccus</taxon>
    </lineage>
</organism>
<dbReference type="AlphaFoldDB" id="A0A1E8GMV4"/>
<dbReference type="RefSeq" id="WP_070792791.1">
    <property type="nucleotide sequence ID" value="NZ_MKIR01000023.1"/>
</dbReference>
<evidence type="ECO:0000313" key="4">
    <source>
        <dbReference type="EMBL" id="OFI48858.1"/>
    </source>
</evidence>
<proteinExistence type="predicted"/>
<dbReference type="Pfam" id="PF01501">
    <property type="entry name" value="Glyco_transf_8"/>
    <property type="match status" value="1"/>
</dbReference>
<evidence type="ECO:0000256" key="3">
    <source>
        <dbReference type="ARBA" id="ARBA00022723"/>
    </source>
</evidence>
<dbReference type="Gene3D" id="3.90.550.10">
    <property type="entry name" value="Spore Coat Polysaccharide Biosynthesis Protein SpsA, Chain A"/>
    <property type="match status" value="1"/>
</dbReference>
<keyword evidence="2 4" id="KW-0808">Transferase</keyword>
<dbReference type="Proteomes" id="UP000178622">
    <property type="component" value="Unassembled WGS sequence"/>
</dbReference>
<dbReference type="GO" id="GO:0046872">
    <property type="term" value="F:metal ion binding"/>
    <property type="evidence" value="ECO:0007669"/>
    <property type="project" value="UniProtKB-KW"/>
</dbReference>
<dbReference type="OrthoDB" id="5672604at2"/>
<accession>A0A1E8GMV4</accession>
<keyword evidence="3" id="KW-0479">Metal-binding</keyword>
<dbReference type="CDD" id="cd04194">
    <property type="entry name" value="GT8_A4GalT_like"/>
    <property type="match status" value="1"/>
</dbReference>
<reference evidence="5" key="1">
    <citation type="submission" date="2016-09" db="EMBL/GenBank/DDBJ databases">
        <title>Draft genome sequence of a novel species of the family Streptococcaceae isolated from flowers.</title>
        <authorList>
            <person name="Chuah L.-O."/>
            <person name="Yap K.-P."/>
            <person name="Thong K.L."/>
            <person name="Liong M.T."/>
            <person name="Ahmad R."/>
            <person name="Rusul G."/>
        </authorList>
    </citation>
    <scope>NUCLEOTIDE SEQUENCE [LARGE SCALE GENOMIC DNA]</scope>
    <source>
        <strain evidence="5">DF1</strain>
    </source>
</reference>
<dbReference type="STRING" id="1859473.BG261_05575"/>
<gene>
    <name evidence="4" type="ORF">BG261_05575</name>
</gene>
<dbReference type="InterPro" id="IPR029044">
    <property type="entry name" value="Nucleotide-diphossugar_trans"/>
</dbReference>
<name>A0A1E8GMV4_9LACT</name>
<protein>
    <submittedName>
        <fullName evidence="4">Glycosyl transferase</fullName>
    </submittedName>
</protein>
<dbReference type="GO" id="GO:0016757">
    <property type="term" value="F:glycosyltransferase activity"/>
    <property type="evidence" value="ECO:0007669"/>
    <property type="project" value="UniProtKB-KW"/>
</dbReference>
<evidence type="ECO:0000313" key="5">
    <source>
        <dbReference type="Proteomes" id="UP000178622"/>
    </source>
</evidence>
<comment type="caution">
    <text evidence="4">The sequence shown here is derived from an EMBL/GenBank/DDBJ whole genome shotgun (WGS) entry which is preliminary data.</text>
</comment>
<keyword evidence="5" id="KW-1185">Reference proteome</keyword>
<dbReference type="SUPFAM" id="SSF53448">
    <property type="entry name" value="Nucleotide-diphospho-sugar transferases"/>
    <property type="match status" value="1"/>
</dbReference>
<dbReference type="InterPro" id="IPR002495">
    <property type="entry name" value="Glyco_trans_8"/>
</dbReference>
<dbReference type="InterPro" id="IPR050748">
    <property type="entry name" value="Glycosyltrans_8_dom-fam"/>
</dbReference>
<keyword evidence="1" id="KW-0328">Glycosyltransferase</keyword>
<evidence type="ECO:0000256" key="2">
    <source>
        <dbReference type="ARBA" id="ARBA00022679"/>
    </source>
</evidence>
<dbReference type="PANTHER" id="PTHR13778">
    <property type="entry name" value="GLYCOSYLTRANSFERASE 8 DOMAIN-CONTAINING PROTEIN"/>
    <property type="match status" value="1"/>
</dbReference>